<dbReference type="UniPathway" id="UPA00079"/>
<dbReference type="PANTHER" id="PTHR48073:SF5">
    <property type="entry name" value="O-SUCCINYLBENZOATE SYNTHASE"/>
    <property type="match status" value="1"/>
</dbReference>
<sequence length="374" mass="41881">MYFQEARLIHVELPLIAPFKTSYGELNSKDFYIIELVNEEGIRGYGELEAFPLPDYTEETLSTAISIVKQHLLPILAQKEIRTPQEINQMFSWIQGNEMAKAAVELAVWDAFANNEKLSLAKMIGAEKDSIAVGVSIGLQPDAETLVRLVSQYMDEGYERVKLKIAPKKDIQFVKAVREKFPNLSLMADANSAYNREDFLLLKELDHFNLEMIEQPFGAKDFVDHAWLQKKLKTRICLDENIRSLDDLKQAHMLGSCQAVNLKLARVGGMSEALKIAKYCSDNNLLVWCGGMLEAGIGRAHNIALAARAEFTFPGDISASNRYFNEDIVSSAFVLNQGKLTVPTGQGIGVALDLDVLQKYTKSTERILLNKGWS</sequence>
<evidence type="ECO:0000256" key="2">
    <source>
        <dbReference type="ARBA" id="ARBA00022428"/>
    </source>
</evidence>
<feature type="binding site" evidence="7">
    <location>
        <position position="214"/>
    </location>
    <ligand>
        <name>Mg(2+)</name>
        <dbReference type="ChEBI" id="CHEBI:18420"/>
    </ligand>
</feature>
<comment type="similarity">
    <text evidence="7">Belongs to the mandelate racemase/muconate lactonizing enzyme family. MenC type 2 subfamily.</text>
</comment>
<comment type="pathway">
    <text evidence="7">Quinol/quinone metabolism; menaquinone biosynthesis.</text>
</comment>
<evidence type="ECO:0000313" key="9">
    <source>
        <dbReference type="EMBL" id="AEO07496.1"/>
    </source>
</evidence>
<dbReference type="SFLD" id="SFLDF00009">
    <property type="entry name" value="o-succinylbenzoate_synthase"/>
    <property type="match status" value="1"/>
</dbReference>
<evidence type="ECO:0000256" key="6">
    <source>
        <dbReference type="ARBA" id="ARBA00029491"/>
    </source>
</evidence>
<organism evidence="9 10">
    <name type="scientific">Listeria monocytogenes serotype 1/2a (strain 10403S)</name>
    <dbReference type="NCBI Taxonomy" id="393133"/>
    <lineage>
        <taxon>Bacteria</taxon>
        <taxon>Bacillati</taxon>
        <taxon>Bacillota</taxon>
        <taxon>Bacilli</taxon>
        <taxon>Bacillales</taxon>
        <taxon>Listeriaceae</taxon>
        <taxon>Listeria</taxon>
    </lineage>
</organism>
<dbReference type="UniPathway" id="UPA01057">
    <property type="reaction ID" value="UER00165"/>
</dbReference>
<dbReference type="PANTHER" id="PTHR48073">
    <property type="entry name" value="O-SUCCINYLBENZOATE SYNTHASE-RELATED"/>
    <property type="match status" value="1"/>
</dbReference>
<dbReference type="InterPro" id="IPR029017">
    <property type="entry name" value="Enolase-like_N"/>
</dbReference>
<dbReference type="InterPro" id="IPR010197">
    <property type="entry name" value="OSBS/NAAAR"/>
</dbReference>
<evidence type="ECO:0000256" key="3">
    <source>
        <dbReference type="ARBA" id="ARBA00022723"/>
    </source>
</evidence>
<feature type="active site" description="Proton donor" evidence="7">
    <location>
        <position position="164"/>
    </location>
</feature>
<dbReference type="EC" id="4.2.1.113" evidence="6 7"/>
<dbReference type="AlphaFoldDB" id="A0A0H3GN95"/>
<comment type="cofactor">
    <cofactor evidence="1 7">
        <name>a divalent metal cation</name>
        <dbReference type="ChEBI" id="CHEBI:60240"/>
    </cofactor>
</comment>
<dbReference type="SUPFAM" id="SSF54826">
    <property type="entry name" value="Enolase N-terminal domain-like"/>
    <property type="match status" value="1"/>
</dbReference>
<dbReference type="SMART" id="SM00922">
    <property type="entry name" value="MR_MLE"/>
    <property type="match status" value="1"/>
</dbReference>
<keyword evidence="2 7" id="KW-0474">Menaquinone biosynthesis</keyword>
<dbReference type="EMBL" id="CP002002">
    <property type="protein sequence ID" value="AEO07496.1"/>
    <property type="molecule type" value="Genomic_DNA"/>
</dbReference>
<dbReference type="RefSeq" id="WP_014601146.1">
    <property type="nucleotide sequence ID" value="NC_017544.1"/>
</dbReference>
<dbReference type="GO" id="GO:0043748">
    <property type="term" value="F:O-succinylbenzoate synthase activity"/>
    <property type="evidence" value="ECO:0007669"/>
    <property type="project" value="UniProtKB-EC"/>
</dbReference>
<comment type="catalytic activity">
    <reaction evidence="7">
        <text>(1R,6R)-6-hydroxy-2-succinyl-cyclohexa-2,4-diene-1-carboxylate = 2-succinylbenzoate + H2O</text>
        <dbReference type="Rhea" id="RHEA:10196"/>
        <dbReference type="ChEBI" id="CHEBI:15377"/>
        <dbReference type="ChEBI" id="CHEBI:18325"/>
        <dbReference type="ChEBI" id="CHEBI:58689"/>
        <dbReference type="EC" id="4.2.1.113"/>
    </reaction>
</comment>
<dbReference type="InterPro" id="IPR013341">
    <property type="entry name" value="Mandelate_racemase_N_dom"/>
</dbReference>
<dbReference type="Pfam" id="PF02746">
    <property type="entry name" value="MR_MLE_N"/>
    <property type="match status" value="1"/>
</dbReference>
<comment type="function">
    <text evidence="7">Converts 2-succinyl-6-hydroxy-2,4-cyclohexadiene-1-carboxylate (SHCHC) to 2-succinylbenzoate (OSB).</text>
</comment>
<dbReference type="HOGENOM" id="CLU_030273_4_4_9"/>
<dbReference type="NCBIfam" id="TIGR01928">
    <property type="entry name" value="menC_lowGC_arch"/>
    <property type="match status" value="1"/>
</dbReference>
<keyword evidence="4 7" id="KW-0460">Magnesium</keyword>
<dbReference type="GO" id="GO:0016854">
    <property type="term" value="F:racemase and epimerase activity"/>
    <property type="evidence" value="ECO:0007669"/>
    <property type="project" value="UniProtKB-ARBA"/>
</dbReference>
<reference evidence="10" key="1">
    <citation type="submission" date="2010-04" db="EMBL/GenBank/DDBJ databases">
        <title>The genome sequence of Listeria monocytogenes strain 10403S.</title>
        <authorList>
            <consortium name="The Broad Institute Genome Sequencing Platform"/>
            <consortium name="The Broad Institute Genome Sequencing Center for Infectious Disease."/>
            <person name="Borowsky M."/>
            <person name="Borodovsky M."/>
            <person name="Young S.K."/>
            <person name="Zeng Q."/>
            <person name="Koehrsen M."/>
            <person name="Fitzgerald M."/>
            <person name="Wiedmann M."/>
            <person name="Swaminathan B."/>
            <person name="Lauer P."/>
            <person name="Portnoy D."/>
            <person name="Cossart P."/>
            <person name="Buchrieser C."/>
            <person name="Higgins D."/>
            <person name="Abouelleil A."/>
            <person name="Alvarado L."/>
            <person name="Arachchi H.M."/>
            <person name="Berlin A."/>
            <person name="Borenstein D."/>
            <person name="Brown A."/>
            <person name="Chapman S.B."/>
            <person name="Chen Z."/>
            <person name="Dunbar C.D."/>
            <person name="Engels R."/>
            <person name="Freedman E."/>
            <person name="Gearin G."/>
            <person name="Gellesch M."/>
            <person name="Goldberg J."/>
            <person name="Griggs A."/>
            <person name="Gujja S."/>
            <person name="Heilman E."/>
            <person name="Heiman D."/>
            <person name="Howarth C."/>
            <person name="Jen D."/>
            <person name="Larson L."/>
            <person name="Lui A."/>
            <person name="MacDonald J."/>
            <person name="Mehta T."/>
            <person name="Montmayeur A."/>
            <person name="Neiman D."/>
            <person name="Park D."/>
            <person name="Pearson M."/>
            <person name="Priest M."/>
            <person name="Richards J."/>
            <person name="Roberts A."/>
            <person name="Saif S."/>
            <person name="Shea T."/>
            <person name="Shenoy N."/>
            <person name="Sisk P."/>
            <person name="Stolte C."/>
            <person name="Sykes S."/>
            <person name="Walk T."/>
            <person name="White J."/>
            <person name="Yandava C."/>
            <person name="Haas B."/>
            <person name="Nusbaum C."/>
            <person name="Birren B."/>
        </authorList>
    </citation>
    <scope>NUCLEOTIDE SEQUENCE [LARGE SCALE GENOMIC DNA]</scope>
    <source>
        <strain evidence="10">10403S</strain>
    </source>
</reference>
<evidence type="ECO:0000313" key="10">
    <source>
        <dbReference type="Proteomes" id="UP000001288"/>
    </source>
</evidence>
<dbReference type="InterPro" id="IPR047585">
    <property type="entry name" value="MenC"/>
</dbReference>
<evidence type="ECO:0000256" key="7">
    <source>
        <dbReference type="HAMAP-Rule" id="MF_01933"/>
    </source>
</evidence>
<comment type="pathway">
    <text evidence="7">Quinol/quinone metabolism; 1,4-dihydroxy-2-naphthoate biosynthesis; 1,4-dihydroxy-2-naphthoate from chorismate: step 4/7.</text>
</comment>
<dbReference type="CDD" id="cd03317">
    <property type="entry name" value="NAAAR"/>
    <property type="match status" value="1"/>
</dbReference>
<dbReference type="Gene3D" id="3.30.390.10">
    <property type="entry name" value="Enolase-like, N-terminal domain"/>
    <property type="match status" value="1"/>
</dbReference>
<protein>
    <recommendedName>
        <fullName evidence="6 7">o-succinylbenzoate synthase</fullName>
        <shortName evidence="7">OSB synthase</shortName>
        <shortName evidence="7">OSBS</shortName>
        <ecNumber evidence="6 7">4.2.1.113</ecNumber>
    </recommendedName>
    <alternativeName>
        <fullName evidence="7">4-(2'-carboxyphenyl)-4-oxybutyric acid synthase</fullName>
    </alternativeName>
    <alternativeName>
        <fullName evidence="7">o-succinylbenzoic acid synthase</fullName>
    </alternativeName>
</protein>
<dbReference type="Pfam" id="PF13378">
    <property type="entry name" value="MR_MLE_C"/>
    <property type="match status" value="1"/>
</dbReference>
<gene>
    <name evidence="7" type="primary">menC</name>
    <name evidence="9" type="ordered locus">LMRG_01728</name>
</gene>
<dbReference type="KEGG" id="lmt:LMRG_01728"/>
<feature type="binding site" evidence="7">
    <location>
        <position position="239"/>
    </location>
    <ligand>
        <name>Mg(2+)</name>
        <dbReference type="ChEBI" id="CHEBI:18420"/>
    </ligand>
</feature>
<dbReference type="Gene3D" id="3.20.20.120">
    <property type="entry name" value="Enolase-like C-terminal domain"/>
    <property type="match status" value="1"/>
</dbReference>
<dbReference type="SUPFAM" id="SSF51604">
    <property type="entry name" value="Enolase C-terminal domain-like"/>
    <property type="match status" value="1"/>
</dbReference>
<feature type="binding site" evidence="7">
    <location>
        <position position="189"/>
    </location>
    <ligand>
        <name>Mg(2+)</name>
        <dbReference type="ChEBI" id="CHEBI:18420"/>
    </ligand>
</feature>
<dbReference type="InterPro" id="IPR036849">
    <property type="entry name" value="Enolase-like_C_sf"/>
</dbReference>
<dbReference type="InterPro" id="IPR029065">
    <property type="entry name" value="Enolase_C-like"/>
</dbReference>
<dbReference type="HAMAP" id="MF_01933">
    <property type="entry name" value="MenC_2"/>
    <property type="match status" value="1"/>
</dbReference>
<keyword evidence="5 7" id="KW-0456">Lyase</keyword>
<dbReference type="Proteomes" id="UP000001288">
    <property type="component" value="Chromosome"/>
</dbReference>
<name>A0A0H3GN95_LISM4</name>
<dbReference type="SFLD" id="SFLDS00001">
    <property type="entry name" value="Enolase"/>
    <property type="match status" value="1"/>
</dbReference>
<evidence type="ECO:0000256" key="5">
    <source>
        <dbReference type="ARBA" id="ARBA00023239"/>
    </source>
</evidence>
<dbReference type="InterPro" id="IPR013342">
    <property type="entry name" value="Mandelate_racemase_C"/>
</dbReference>
<accession>A0A0H3GN95</accession>
<evidence type="ECO:0000256" key="1">
    <source>
        <dbReference type="ARBA" id="ARBA00001968"/>
    </source>
</evidence>
<dbReference type="GO" id="GO:0000287">
    <property type="term" value="F:magnesium ion binding"/>
    <property type="evidence" value="ECO:0007669"/>
    <property type="project" value="UniProtKB-UniRule"/>
</dbReference>
<feature type="domain" description="Mandelate racemase/muconate lactonizing enzyme C-terminal" evidence="8">
    <location>
        <begin position="143"/>
        <end position="235"/>
    </location>
</feature>
<keyword evidence="3 7" id="KW-0479">Metal-binding</keyword>
<evidence type="ECO:0000256" key="4">
    <source>
        <dbReference type="ARBA" id="ARBA00022842"/>
    </source>
</evidence>
<evidence type="ECO:0000259" key="8">
    <source>
        <dbReference type="SMART" id="SM00922"/>
    </source>
</evidence>
<dbReference type="SFLD" id="SFLDG00180">
    <property type="entry name" value="muconate_cycloisomerase"/>
    <property type="match status" value="1"/>
</dbReference>
<feature type="active site" description="Proton acceptor" evidence="7">
    <location>
        <position position="263"/>
    </location>
</feature>
<proteinExistence type="inferred from homology"/>
<dbReference type="GO" id="GO:0009234">
    <property type="term" value="P:menaquinone biosynthetic process"/>
    <property type="evidence" value="ECO:0007669"/>
    <property type="project" value="UniProtKB-UniRule"/>
</dbReference>